<feature type="compositionally biased region" description="Polar residues" evidence="5">
    <location>
        <begin position="487"/>
        <end position="497"/>
    </location>
</feature>
<dbReference type="GO" id="GO:0008270">
    <property type="term" value="F:zinc ion binding"/>
    <property type="evidence" value="ECO:0007669"/>
    <property type="project" value="UniProtKB-KW"/>
</dbReference>
<dbReference type="InterPro" id="IPR052839">
    <property type="entry name" value="Mito_gene_expr_regulator"/>
</dbReference>
<dbReference type="OrthoDB" id="432970at2759"/>
<dbReference type="SUPFAM" id="SSF144232">
    <property type="entry name" value="HIT/MYND zinc finger-like"/>
    <property type="match status" value="1"/>
</dbReference>
<keyword evidence="8" id="KW-1185">Reference proteome</keyword>
<evidence type="ECO:0000313" key="8">
    <source>
        <dbReference type="Proteomes" id="UP000823405"/>
    </source>
</evidence>
<feature type="compositionally biased region" description="Low complexity" evidence="5">
    <location>
        <begin position="379"/>
        <end position="449"/>
    </location>
</feature>
<feature type="compositionally biased region" description="Acidic residues" evidence="5">
    <location>
        <begin position="225"/>
        <end position="236"/>
    </location>
</feature>
<evidence type="ECO:0000313" key="7">
    <source>
        <dbReference type="EMBL" id="KAG0312071.1"/>
    </source>
</evidence>
<evidence type="ECO:0000256" key="2">
    <source>
        <dbReference type="ARBA" id="ARBA00022771"/>
    </source>
</evidence>
<reference evidence="7" key="1">
    <citation type="journal article" date="2020" name="Fungal Divers.">
        <title>Resolving the Mortierellaceae phylogeny through synthesis of multi-gene phylogenetics and phylogenomics.</title>
        <authorList>
            <person name="Vandepol N."/>
            <person name="Liber J."/>
            <person name="Desiro A."/>
            <person name="Na H."/>
            <person name="Kennedy M."/>
            <person name="Barry K."/>
            <person name="Grigoriev I.V."/>
            <person name="Miller A.N."/>
            <person name="O'Donnell K."/>
            <person name="Stajich J.E."/>
            <person name="Bonito G."/>
        </authorList>
    </citation>
    <scope>NUCLEOTIDE SEQUENCE</scope>
    <source>
        <strain evidence="7">NVP60</strain>
    </source>
</reference>
<dbReference type="Gene3D" id="6.10.140.2220">
    <property type="match status" value="2"/>
</dbReference>
<dbReference type="EMBL" id="JAAAIN010000647">
    <property type="protein sequence ID" value="KAG0312071.1"/>
    <property type="molecule type" value="Genomic_DNA"/>
</dbReference>
<dbReference type="Pfam" id="PF01753">
    <property type="entry name" value="zf-MYND"/>
    <property type="match status" value="1"/>
</dbReference>
<evidence type="ECO:0000256" key="3">
    <source>
        <dbReference type="ARBA" id="ARBA00022833"/>
    </source>
</evidence>
<name>A0A9P6R669_9FUNG</name>
<evidence type="ECO:0000256" key="1">
    <source>
        <dbReference type="ARBA" id="ARBA00022723"/>
    </source>
</evidence>
<evidence type="ECO:0000256" key="4">
    <source>
        <dbReference type="PROSITE-ProRule" id="PRU00134"/>
    </source>
</evidence>
<feature type="domain" description="MYND-type" evidence="6">
    <location>
        <begin position="258"/>
        <end position="301"/>
    </location>
</feature>
<accession>A0A9P6R669</accession>
<organism evidence="7 8">
    <name type="scientific">Linnemannia gamsii</name>
    <dbReference type="NCBI Taxonomy" id="64522"/>
    <lineage>
        <taxon>Eukaryota</taxon>
        <taxon>Fungi</taxon>
        <taxon>Fungi incertae sedis</taxon>
        <taxon>Mucoromycota</taxon>
        <taxon>Mortierellomycotina</taxon>
        <taxon>Mortierellomycetes</taxon>
        <taxon>Mortierellales</taxon>
        <taxon>Mortierellaceae</taxon>
        <taxon>Linnemannia</taxon>
    </lineage>
</organism>
<sequence>MDICAKCSKTATDAGAPPSLSLLKICSKFKSVHYYLRDCQKNDWKVYKKICATNANSNTGTTPTTTSSSSNEGEPLELHIEKPFHKLNDKTWLHNRSENIQKLLIDIYHLRMDNCFKFDHIVENDSFYSGARDETNRFKNFLALVEEKRDSETEKLLFRNADKETIIGLYGDAQMPIQMRLLGEQAYGRGIGGQADKYQCDCGFDHDQDQYFDFYSDDDITDYDEDDYSDDDESYDDTGSSDSDADDDNVEVDTTPRCAQCHKTADQTKELVLRICTHCMTAHYCTRKCQKTHWIHHKEFCDSVWKMTELLKSSSFPPGLHDDLQENLDRFKHECKSWPVVKTAPGEPPGPKPPATSKTLYMRSMGDKPPKRSRPPKPTVAATAATSAKVAATTPAKSTTTTTTKAAATTATKASAPATKTATPAAKASTPTPAKPTATATTPKATPSSLANSTIPAKPVAPAKTKISTPVAKAAAATPTFTSGNDNVKFTTPTSNPIKVGNDPLGKPVMTNSSKSPLFVKEPGQEVISNGLKKHIDKPYHRLNSKTWLHDRPEEDVYKLLIDCFRMRQHDDFTMEGVKDKDGLYSGASHSQAGFKRFLVKAEARQDLLPHWWFMGKAAANCLRMGGGLGATGTEWSSLARKVDKAAIIDHYANPEMPMQLRMLGEQIYLRGPAGQSGAQMIKLKMDTEGMYDMTIDMTRVTPK</sequence>
<dbReference type="Proteomes" id="UP000823405">
    <property type="component" value="Unassembled WGS sequence"/>
</dbReference>
<evidence type="ECO:0000256" key="5">
    <source>
        <dbReference type="SAM" id="MobiDB-lite"/>
    </source>
</evidence>
<feature type="domain" description="MYND-type" evidence="6">
    <location>
        <begin position="4"/>
        <end position="51"/>
    </location>
</feature>
<feature type="region of interest" description="Disordered" evidence="5">
    <location>
        <begin position="487"/>
        <end position="508"/>
    </location>
</feature>
<proteinExistence type="predicted"/>
<dbReference type="PANTHER" id="PTHR46920:SF1">
    <property type="entry name" value="PROTEIN MSS51 HOMOLOG, MITOCHONDRIAL-RELATED"/>
    <property type="match status" value="1"/>
</dbReference>
<evidence type="ECO:0000259" key="6">
    <source>
        <dbReference type="PROSITE" id="PS50865"/>
    </source>
</evidence>
<feature type="region of interest" description="Disordered" evidence="5">
    <location>
        <begin position="340"/>
        <end position="468"/>
    </location>
</feature>
<comment type="caution">
    <text evidence="7">The sequence shown here is derived from an EMBL/GenBank/DDBJ whole genome shotgun (WGS) entry which is preliminary data.</text>
</comment>
<dbReference type="AlphaFoldDB" id="A0A9P6R669"/>
<gene>
    <name evidence="7" type="ORF">BGZ97_011458</name>
</gene>
<dbReference type="PROSITE" id="PS01360">
    <property type="entry name" value="ZF_MYND_1"/>
    <property type="match status" value="1"/>
</dbReference>
<keyword evidence="2 4" id="KW-0863">Zinc-finger</keyword>
<keyword evidence="1" id="KW-0479">Metal-binding</keyword>
<protein>
    <recommendedName>
        <fullName evidence="6">MYND-type domain-containing protein</fullName>
    </recommendedName>
</protein>
<dbReference type="PROSITE" id="PS50865">
    <property type="entry name" value="ZF_MYND_2"/>
    <property type="match status" value="2"/>
</dbReference>
<dbReference type="InterPro" id="IPR002893">
    <property type="entry name" value="Znf_MYND"/>
</dbReference>
<feature type="region of interest" description="Disordered" evidence="5">
    <location>
        <begin position="225"/>
        <end position="251"/>
    </location>
</feature>
<keyword evidence="3" id="KW-0862">Zinc</keyword>
<dbReference type="PANTHER" id="PTHR46920">
    <property type="match status" value="1"/>
</dbReference>